<dbReference type="Gene3D" id="1.10.10.10">
    <property type="entry name" value="Winged helix-like DNA-binding domain superfamily/Winged helix DNA-binding domain"/>
    <property type="match status" value="1"/>
</dbReference>
<dbReference type="PANTHER" id="PTHR44688">
    <property type="entry name" value="DNA-BINDING TRANSCRIPTIONAL ACTIVATOR DEVR_DOSR"/>
    <property type="match status" value="1"/>
</dbReference>
<dbReference type="AlphaFoldDB" id="I1D7I3"/>
<evidence type="ECO:0000256" key="2">
    <source>
        <dbReference type="ARBA" id="ARBA00023125"/>
    </source>
</evidence>
<dbReference type="InterPro" id="IPR027417">
    <property type="entry name" value="P-loop_NTPase"/>
</dbReference>
<dbReference type="OrthoDB" id="4811808at2"/>
<protein>
    <submittedName>
        <fullName evidence="6">Response regulator containing a CheY-like receiver domain and an HTH DNA-binding domain</fullName>
    </submittedName>
</protein>
<dbReference type="SUPFAM" id="SSF52540">
    <property type="entry name" value="P-loop containing nucleoside triphosphate hydrolases"/>
    <property type="match status" value="1"/>
</dbReference>
<dbReference type="HOGENOM" id="CLU_011326_0_0_11"/>
<name>I1D7I3_9PSEU</name>
<evidence type="ECO:0000313" key="7">
    <source>
        <dbReference type="Proteomes" id="UP000005087"/>
    </source>
</evidence>
<dbReference type="SMART" id="SM00421">
    <property type="entry name" value="HTH_LUXR"/>
    <property type="match status" value="1"/>
</dbReference>
<feature type="region of interest" description="Disordered" evidence="4">
    <location>
        <begin position="1"/>
        <end position="24"/>
    </location>
</feature>
<keyword evidence="7" id="KW-1185">Reference proteome</keyword>
<gene>
    <name evidence="6" type="ORF">SacglDRAFT_04069</name>
</gene>
<evidence type="ECO:0000256" key="1">
    <source>
        <dbReference type="ARBA" id="ARBA00023015"/>
    </source>
</evidence>
<sequence>MPASDIASPGRIDSLMDSTSDDPLLDEPTRELCRAVAHGKLTPARLAVVAPGGHGKTAMLRHLARRCEARGVAVAWYGQQDVATAELILVDDAHELDDSVLAELHERAGDEVTGLVIAARPWPRSPALNALLSRLRGQVVLRPLDIPRIAALLGRDRAGLAELVRAQTLGVPGFVVRLANALRVHSGDPVPADATDLPAPVLAEFRPELDRLPPETLSLLLAATSGARLDVDLLAAVLDTDHDGVARTVDAARAGGLLTSDGVPLPLVANAVRVLVPEERRLAISQRLIRLQLARKGPVLGLVRPLLDTELGGTALAEAFEAAATEAAERDPALAARLYAAAARAGHPPTELVCRWAETAARAGDLDAALRLADRVIAAPRAEGRTDAANTAATAFVHKGQLERASELYRWSNTRLSRVNSALIALRNGKLTEAESLLDSADRDAPPTLVTTAMTALVRGTLESVTSGPAPALSTLADAAEALDPVGHSLFLPDTPAAVGALVGMQCGELSLATTLLDRAVEADSGGRTSRARHRLLSAWIAMLRGDTDTATHTLKSVGRELSPRDWLFAVGLRAGLARRTSDLAALRELWGDVREAVIRLRVELFTILPFGELAIVAARLGERERLAHQLERARTLLRALGDPPLWSAALYWSSLHAAITADERDEAAEHARALARCADHSTDHTGYHRVLAEAAACWIDTLGGTVDAARVDVAARALHATGLCWDAARLAGQAAIRTTDRAAMVALLECARSLQGSSTAGAAPPESRLGVLSERERQVAELVVSGLTYRQVGDRLFISAKTVEHHMARMRQRLGATSRADLLAQLRELVTPSSSAGRSPGRRPRAR</sequence>
<dbReference type="PRINTS" id="PR00038">
    <property type="entry name" value="HTHLUXR"/>
</dbReference>
<dbReference type="CDD" id="cd06170">
    <property type="entry name" value="LuxR_C_like"/>
    <property type="match status" value="1"/>
</dbReference>
<reference evidence="7" key="2">
    <citation type="submission" date="2012-01" db="EMBL/GenBank/DDBJ databases">
        <title>Noncontiguous Finished sequence of chromosome of Saccharomonospora glauca K62.</title>
        <authorList>
            <consortium name="US DOE Joint Genome Institute"/>
            <person name="Lucas S."/>
            <person name="Han J."/>
            <person name="Lapidus A."/>
            <person name="Cheng J.-F."/>
            <person name="Goodwin L."/>
            <person name="Pitluck S."/>
            <person name="Peters L."/>
            <person name="Mikhailova N."/>
            <person name="Held B."/>
            <person name="Detter J.C."/>
            <person name="Han C."/>
            <person name="Tapia R."/>
            <person name="Land M."/>
            <person name="Hauser L."/>
            <person name="Kyrpides N."/>
            <person name="Ivanova N."/>
            <person name="Pagani I."/>
            <person name="Brambilla E.-M."/>
            <person name="Klenk H.-P."/>
            <person name="Woyke T."/>
        </authorList>
    </citation>
    <scope>NUCLEOTIDE SEQUENCE [LARGE SCALE GENOMIC DNA]</scope>
    <source>
        <strain evidence="7">K62</strain>
    </source>
</reference>
<proteinExistence type="predicted"/>
<evidence type="ECO:0000313" key="6">
    <source>
        <dbReference type="EMBL" id="EIF00908.1"/>
    </source>
</evidence>
<keyword evidence="3" id="KW-0804">Transcription</keyword>
<accession>I1D7I3</accession>
<keyword evidence="2 6" id="KW-0238">DNA-binding</keyword>
<organism evidence="6 7">
    <name type="scientific">Saccharomonospora glauca K62</name>
    <dbReference type="NCBI Taxonomy" id="928724"/>
    <lineage>
        <taxon>Bacteria</taxon>
        <taxon>Bacillati</taxon>
        <taxon>Actinomycetota</taxon>
        <taxon>Actinomycetes</taxon>
        <taxon>Pseudonocardiales</taxon>
        <taxon>Pseudonocardiaceae</taxon>
        <taxon>Saccharomonospora</taxon>
    </lineage>
</organism>
<dbReference type="SUPFAM" id="SSF46894">
    <property type="entry name" value="C-terminal effector domain of the bipartite response regulators"/>
    <property type="match status" value="1"/>
</dbReference>
<dbReference type="PROSITE" id="PS00622">
    <property type="entry name" value="HTH_LUXR_1"/>
    <property type="match status" value="1"/>
</dbReference>
<dbReference type="GO" id="GO:0006355">
    <property type="term" value="P:regulation of DNA-templated transcription"/>
    <property type="evidence" value="ECO:0007669"/>
    <property type="project" value="InterPro"/>
</dbReference>
<dbReference type="InterPro" id="IPR000792">
    <property type="entry name" value="Tscrpt_reg_LuxR_C"/>
</dbReference>
<dbReference type="RefSeq" id="WP_005466758.1">
    <property type="nucleotide sequence ID" value="NZ_CM001484.1"/>
</dbReference>
<dbReference type="PROSITE" id="PS50043">
    <property type="entry name" value="HTH_LUXR_2"/>
    <property type="match status" value="1"/>
</dbReference>
<keyword evidence="1" id="KW-0805">Transcription regulation</keyword>
<dbReference type="PANTHER" id="PTHR44688:SF16">
    <property type="entry name" value="DNA-BINDING TRANSCRIPTIONAL ACTIVATOR DEVR_DOSR"/>
    <property type="match status" value="1"/>
</dbReference>
<dbReference type="InterPro" id="IPR016032">
    <property type="entry name" value="Sig_transdc_resp-reg_C-effctor"/>
</dbReference>
<dbReference type="EMBL" id="CM001484">
    <property type="protein sequence ID" value="EIF00908.1"/>
    <property type="molecule type" value="Genomic_DNA"/>
</dbReference>
<evidence type="ECO:0000256" key="4">
    <source>
        <dbReference type="SAM" id="MobiDB-lite"/>
    </source>
</evidence>
<dbReference type="Proteomes" id="UP000005087">
    <property type="component" value="Chromosome"/>
</dbReference>
<dbReference type="eggNOG" id="COG2197">
    <property type="taxonomic scope" value="Bacteria"/>
</dbReference>
<evidence type="ECO:0000259" key="5">
    <source>
        <dbReference type="PROSITE" id="PS50043"/>
    </source>
</evidence>
<reference evidence="6 7" key="1">
    <citation type="submission" date="2011-09" db="EMBL/GenBank/DDBJ databases">
        <authorList>
            <consortium name="US DOE Joint Genome Institute (JGI-PGF)"/>
            <person name="Lucas S."/>
            <person name="Han J."/>
            <person name="Lapidus A."/>
            <person name="Cheng J.-F."/>
            <person name="Goodwin L."/>
            <person name="Pitluck S."/>
            <person name="Peters L."/>
            <person name="Land M.L."/>
            <person name="Hauser L."/>
            <person name="Brambilla E."/>
            <person name="Klenk H.-P."/>
            <person name="Woyke T.J."/>
        </authorList>
    </citation>
    <scope>NUCLEOTIDE SEQUENCE [LARGE SCALE GENOMIC DNA]</scope>
    <source>
        <strain evidence="6 7">K62</strain>
    </source>
</reference>
<dbReference type="STRING" id="928724.SacglDRAFT_04069"/>
<dbReference type="Pfam" id="PF00196">
    <property type="entry name" value="GerE"/>
    <property type="match status" value="1"/>
</dbReference>
<evidence type="ECO:0000256" key="3">
    <source>
        <dbReference type="ARBA" id="ARBA00023163"/>
    </source>
</evidence>
<dbReference type="GO" id="GO:0003677">
    <property type="term" value="F:DNA binding"/>
    <property type="evidence" value="ECO:0007669"/>
    <property type="project" value="UniProtKB-KW"/>
</dbReference>
<dbReference type="InterPro" id="IPR036388">
    <property type="entry name" value="WH-like_DNA-bd_sf"/>
</dbReference>
<feature type="domain" description="HTH luxR-type" evidence="5">
    <location>
        <begin position="766"/>
        <end position="831"/>
    </location>
</feature>